<evidence type="ECO:0000313" key="12">
    <source>
        <dbReference type="Proteomes" id="UP000193685"/>
    </source>
</evidence>
<reference evidence="11 12" key="1">
    <citation type="submission" date="2016-07" db="EMBL/GenBank/DDBJ databases">
        <title>Pervasive Adenine N6-methylation of Active Genes in Fungi.</title>
        <authorList>
            <consortium name="DOE Joint Genome Institute"/>
            <person name="Mondo S.J."/>
            <person name="Dannebaum R.O."/>
            <person name="Kuo R.C."/>
            <person name="Labutti K."/>
            <person name="Haridas S."/>
            <person name="Kuo A."/>
            <person name="Salamov A."/>
            <person name="Ahrendt S.R."/>
            <person name="Lipzen A."/>
            <person name="Sullivan W."/>
            <person name="Andreopoulos W.B."/>
            <person name="Clum A."/>
            <person name="Lindquist E."/>
            <person name="Daum C."/>
            <person name="Ramamoorthy G.K."/>
            <person name="Gryganskyi A."/>
            <person name="Culley D."/>
            <person name="Magnuson J.K."/>
            <person name="James T.Y."/>
            <person name="O'Malley M.A."/>
            <person name="Stajich J.E."/>
            <person name="Spatafora J.W."/>
            <person name="Visel A."/>
            <person name="Grigoriev I.V."/>
        </authorList>
    </citation>
    <scope>NUCLEOTIDE SEQUENCE [LARGE SCALE GENOMIC DNA]</scope>
    <source>
        <strain evidence="11 12">12-1054</strain>
    </source>
</reference>
<dbReference type="OrthoDB" id="542931at2759"/>
<organism evidence="11 12">
    <name type="scientific">Protomyces lactucae-debilis</name>
    <dbReference type="NCBI Taxonomy" id="2754530"/>
    <lineage>
        <taxon>Eukaryota</taxon>
        <taxon>Fungi</taxon>
        <taxon>Dikarya</taxon>
        <taxon>Ascomycota</taxon>
        <taxon>Taphrinomycotina</taxon>
        <taxon>Taphrinomycetes</taxon>
        <taxon>Taphrinales</taxon>
        <taxon>Protomycetaceae</taxon>
        <taxon>Protomyces</taxon>
    </lineage>
</organism>
<evidence type="ECO:0000256" key="6">
    <source>
        <dbReference type="ARBA" id="ARBA00022989"/>
    </source>
</evidence>
<dbReference type="GO" id="GO:0006895">
    <property type="term" value="P:Golgi to endosome transport"/>
    <property type="evidence" value="ECO:0007669"/>
    <property type="project" value="TreeGrafter"/>
</dbReference>
<dbReference type="GO" id="GO:0005829">
    <property type="term" value="C:cytosol"/>
    <property type="evidence" value="ECO:0007669"/>
    <property type="project" value="GOC"/>
</dbReference>
<evidence type="ECO:0000256" key="9">
    <source>
        <dbReference type="SAM" id="MobiDB-lite"/>
    </source>
</evidence>
<evidence type="ECO:0000313" key="11">
    <source>
        <dbReference type="EMBL" id="ORY79512.1"/>
    </source>
</evidence>
<dbReference type="GO" id="GO:0000139">
    <property type="term" value="C:Golgi membrane"/>
    <property type="evidence" value="ECO:0007669"/>
    <property type="project" value="UniProtKB-SubCell"/>
</dbReference>
<accession>A0A1Y2F6J7</accession>
<feature type="transmembrane region" description="Helical" evidence="10">
    <location>
        <begin position="118"/>
        <end position="136"/>
    </location>
</feature>
<evidence type="ECO:0000256" key="8">
    <source>
        <dbReference type="ARBA" id="ARBA00023136"/>
    </source>
</evidence>
<feature type="region of interest" description="Disordered" evidence="9">
    <location>
        <begin position="180"/>
        <end position="223"/>
    </location>
</feature>
<keyword evidence="12" id="KW-1185">Reference proteome</keyword>
<dbReference type="Pfam" id="PF09801">
    <property type="entry name" value="SYS1"/>
    <property type="match status" value="1"/>
</dbReference>
<protein>
    <submittedName>
        <fullName evidence="11">Integral membrane protein S linking to the trans Golgi network-domain-containing protein</fullName>
    </submittedName>
</protein>
<proteinExistence type="inferred from homology"/>
<evidence type="ECO:0000256" key="10">
    <source>
        <dbReference type="SAM" id="Phobius"/>
    </source>
</evidence>
<keyword evidence="6 10" id="KW-1133">Transmembrane helix</keyword>
<comment type="subcellular location">
    <subcellularLocation>
        <location evidence="1">Golgi apparatus membrane</location>
        <topology evidence="1">Multi-pass membrane protein</topology>
    </subcellularLocation>
</comment>
<dbReference type="GO" id="GO:0034067">
    <property type="term" value="P:protein localization to Golgi apparatus"/>
    <property type="evidence" value="ECO:0007669"/>
    <property type="project" value="TreeGrafter"/>
</dbReference>
<evidence type="ECO:0000256" key="3">
    <source>
        <dbReference type="ARBA" id="ARBA00022448"/>
    </source>
</evidence>
<evidence type="ECO:0000256" key="5">
    <source>
        <dbReference type="ARBA" id="ARBA00022927"/>
    </source>
</evidence>
<dbReference type="EMBL" id="MCFI01000015">
    <property type="protein sequence ID" value="ORY79512.1"/>
    <property type="molecule type" value="Genomic_DNA"/>
</dbReference>
<keyword evidence="4 10" id="KW-0812">Transmembrane</keyword>
<dbReference type="InterPro" id="IPR019185">
    <property type="entry name" value="Integral_membrane_SYS1-rel"/>
</dbReference>
<comment type="caution">
    <text evidence="11">The sequence shown here is derived from an EMBL/GenBank/DDBJ whole genome shotgun (WGS) entry which is preliminary data.</text>
</comment>
<dbReference type="GeneID" id="63789143"/>
<feature type="transmembrane region" description="Helical" evidence="10">
    <location>
        <begin position="12"/>
        <end position="36"/>
    </location>
</feature>
<dbReference type="RefSeq" id="XP_040723883.1">
    <property type="nucleotide sequence ID" value="XM_040872544.1"/>
</dbReference>
<keyword evidence="5" id="KW-0653">Protein transport</keyword>
<sequence length="223" mass="24964">MAGHARDPATTLLTLLALLTTHSALLFLSYTCLCLLSRAPIRPLARVWDWRFCSWQIEPYALRFGLAHLAAAAATIPAIGRIVQRSKLVLDFALTTQAFTLLFSWLQTGAFPWSASWWLLWLVTSALLVFGGEWVCMRQELKPMTFGRAEGDEDTAMEVLHEFVEEDEEADEEAQVGLQALQQEGMGASRTSMQGGRRSLQAGRRSLQETTELEMQDMKKAKA</sequence>
<comment type="similarity">
    <text evidence="2">Belongs to the SYS1 family.</text>
</comment>
<dbReference type="AlphaFoldDB" id="A0A1Y2F6J7"/>
<keyword evidence="7" id="KW-0333">Golgi apparatus</keyword>
<name>A0A1Y2F6J7_PROLT</name>
<keyword evidence="8 10" id="KW-0472">Membrane</keyword>
<keyword evidence="3" id="KW-0813">Transport</keyword>
<gene>
    <name evidence="11" type="ORF">BCR37DRAFT_96373</name>
</gene>
<dbReference type="GO" id="GO:0005802">
    <property type="term" value="C:trans-Golgi network"/>
    <property type="evidence" value="ECO:0007669"/>
    <property type="project" value="TreeGrafter"/>
</dbReference>
<evidence type="ECO:0000256" key="4">
    <source>
        <dbReference type="ARBA" id="ARBA00022692"/>
    </source>
</evidence>
<dbReference type="GO" id="GO:0043001">
    <property type="term" value="P:Golgi to plasma membrane protein transport"/>
    <property type="evidence" value="ECO:0007669"/>
    <property type="project" value="TreeGrafter"/>
</dbReference>
<feature type="transmembrane region" description="Helical" evidence="10">
    <location>
        <begin position="88"/>
        <end position="106"/>
    </location>
</feature>
<evidence type="ECO:0000256" key="7">
    <source>
        <dbReference type="ARBA" id="ARBA00023034"/>
    </source>
</evidence>
<evidence type="ECO:0000256" key="1">
    <source>
        <dbReference type="ARBA" id="ARBA00004653"/>
    </source>
</evidence>
<dbReference type="STRING" id="56484.A0A1Y2F6J7"/>
<dbReference type="PANTHER" id="PTHR12952:SF0">
    <property type="entry name" value="PROTEIN SYS1 HOMOLOG"/>
    <property type="match status" value="1"/>
</dbReference>
<dbReference type="Proteomes" id="UP000193685">
    <property type="component" value="Unassembled WGS sequence"/>
</dbReference>
<evidence type="ECO:0000256" key="2">
    <source>
        <dbReference type="ARBA" id="ARBA00008160"/>
    </source>
</evidence>
<dbReference type="PANTHER" id="PTHR12952">
    <property type="entry name" value="SYS1"/>
    <property type="match status" value="1"/>
</dbReference>